<evidence type="ECO:0000256" key="7">
    <source>
        <dbReference type="ARBA" id="ARBA00022723"/>
    </source>
</evidence>
<evidence type="ECO:0000256" key="14">
    <source>
        <dbReference type="ARBA" id="ARBA00047827"/>
    </source>
</evidence>
<evidence type="ECO:0000256" key="11">
    <source>
        <dbReference type="ARBA" id="ARBA00023004"/>
    </source>
</evidence>
<organism evidence="18">
    <name type="scientific">Bombyx mori</name>
    <name type="common">Silk moth</name>
    <dbReference type="NCBI Taxonomy" id="7091"/>
    <lineage>
        <taxon>Eukaryota</taxon>
        <taxon>Metazoa</taxon>
        <taxon>Ecdysozoa</taxon>
        <taxon>Arthropoda</taxon>
        <taxon>Hexapoda</taxon>
        <taxon>Insecta</taxon>
        <taxon>Pterygota</taxon>
        <taxon>Neoptera</taxon>
        <taxon>Endopterygota</taxon>
        <taxon>Lepidoptera</taxon>
        <taxon>Glossata</taxon>
        <taxon>Ditrysia</taxon>
        <taxon>Bombycoidea</taxon>
        <taxon>Bombycidae</taxon>
        <taxon>Bombycinae</taxon>
        <taxon>Bombyx</taxon>
    </lineage>
</organism>
<evidence type="ECO:0000313" key="19">
    <source>
        <dbReference type="EnsemblMetazoa" id="NP_001104827.1"/>
    </source>
</evidence>
<dbReference type="EnsemblMetazoa" id="NM_001111357.1">
    <property type="protein sequence ID" value="NP_001104827.1"/>
    <property type="gene ID" value="GeneID_100127027"/>
</dbReference>
<reference evidence="19" key="3">
    <citation type="submission" date="2022-06" db="UniProtKB">
        <authorList>
            <consortium name="EnsemblMetazoa"/>
        </authorList>
    </citation>
    <scope>IDENTIFICATION</scope>
    <source>
        <strain evidence="19">p50T (Dazao)</strain>
    </source>
</reference>
<evidence type="ECO:0000256" key="12">
    <source>
        <dbReference type="ARBA" id="ARBA00023033"/>
    </source>
</evidence>
<keyword evidence="13" id="KW-0472">Membrane</keyword>
<dbReference type="CDD" id="cd11056">
    <property type="entry name" value="CYP6-like"/>
    <property type="match status" value="1"/>
</dbReference>
<keyword evidence="20" id="KW-1185">Reference proteome</keyword>
<evidence type="ECO:0000256" key="15">
    <source>
        <dbReference type="PIRSR" id="PIRSR602401-1"/>
    </source>
</evidence>
<sequence length="489" mass="56599">MLLLLLISFTLLLIFFWKQNNYWKSRNVKQVTGTLFKFTFGSRSLPEYYKEIYDKHNESQIGIYLGRRPAIILKDLRDIQAVLAGDFQSFHSRGIILSEKETLADSILFIDDLPRWKILRQKLSPAFSSLRLKTMFEGIERSARDFVEFIENSGNDQDLEEMPFNAIYKYTTGSIGAAVFGVDVDQNTLDTPALNITRKALEPTLKSIMTFFLAGTFPRLIKWLDMMNFDNYETSFIDAVKKVLENRRAGEKQYDFIDVCLELQNHEVLRDLVTGYEIVPTDELLAAQAFFFFVAGADTTANVMHFTLLELSSNPSVLKKLHAEIDEVFQDGKKTLNFEDMDKFKYLEMVVNETMRKYPPIGLLQRICTKETNLPSNNLRISKDTIAVVPVLALHRDERFYPKSDAFDPQRFAPENFNEINKFSFLPFGEGNRVCIGAKFARLQLRAGLAWLLRKYTLVPQDYKPVKFERSPFAVRNTKAKYRLINRTN</sequence>
<dbReference type="PROSITE" id="PS00086">
    <property type="entry name" value="CYTOCHROME_P450"/>
    <property type="match status" value="1"/>
</dbReference>
<dbReference type="PANTHER" id="PTHR24292">
    <property type="entry name" value="CYTOCHROME P450"/>
    <property type="match status" value="1"/>
</dbReference>
<dbReference type="PANTHER" id="PTHR24292:SF54">
    <property type="entry name" value="CYP9F3-RELATED"/>
    <property type="match status" value="1"/>
</dbReference>
<comment type="subcellular location">
    <subcellularLocation>
        <location evidence="3">Endoplasmic reticulum membrane</location>
        <topology evidence="3">Peripheral membrane protein</topology>
    </subcellularLocation>
    <subcellularLocation>
        <location evidence="2">Microsome membrane</location>
        <topology evidence="2">Peripheral membrane protein</topology>
    </subcellularLocation>
</comment>
<dbReference type="InterPro" id="IPR036396">
    <property type="entry name" value="Cyt_P450_sf"/>
</dbReference>
<dbReference type="GO" id="GO:0016712">
    <property type="term" value="F:oxidoreductase activity, acting on paired donors, with incorporation or reduction of molecular oxygen, reduced flavin or flavoprotein as one donor, and incorporation of one atom of oxygen"/>
    <property type="evidence" value="ECO:0007669"/>
    <property type="project" value="UniProtKB-EC"/>
</dbReference>
<dbReference type="GO" id="GO:0005506">
    <property type="term" value="F:iron ion binding"/>
    <property type="evidence" value="ECO:0007669"/>
    <property type="project" value="InterPro"/>
</dbReference>
<feature type="binding site" description="axial binding residue" evidence="15">
    <location>
        <position position="435"/>
    </location>
    <ligand>
        <name>heme</name>
        <dbReference type="ChEBI" id="CHEBI:30413"/>
    </ligand>
    <ligandPart>
        <name>Fe</name>
        <dbReference type="ChEBI" id="CHEBI:18248"/>
    </ligandPart>
</feature>
<dbReference type="CTD" id="100127027"/>
<keyword evidence="6 15" id="KW-0349">Heme</keyword>
<keyword evidence="11 15" id="KW-0408">Iron</keyword>
<feature type="chain" id="PRO_5036437196" description="unspecific monooxygenase" evidence="17">
    <location>
        <begin position="19"/>
        <end position="489"/>
    </location>
</feature>
<comment type="catalytic activity">
    <reaction evidence="14">
        <text>an organic molecule + reduced [NADPH--hemoprotein reductase] + O2 = an alcohol + oxidized [NADPH--hemoprotein reductase] + H2O + H(+)</text>
        <dbReference type="Rhea" id="RHEA:17149"/>
        <dbReference type="Rhea" id="RHEA-COMP:11964"/>
        <dbReference type="Rhea" id="RHEA-COMP:11965"/>
        <dbReference type="ChEBI" id="CHEBI:15377"/>
        <dbReference type="ChEBI" id="CHEBI:15378"/>
        <dbReference type="ChEBI" id="CHEBI:15379"/>
        <dbReference type="ChEBI" id="CHEBI:30879"/>
        <dbReference type="ChEBI" id="CHEBI:57618"/>
        <dbReference type="ChEBI" id="CHEBI:58210"/>
        <dbReference type="ChEBI" id="CHEBI:142491"/>
        <dbReference type="EC" id="1.14.14.1"/>
    </reaction>
</comment>
<dbReference type="GO" id="GO:0005789">
    <property type="term" value="C:endoplasmic reticulum membrane"/>
    <property type="evidence" value="ECO:0007669"/>
    <property type="project" value="UniProtKB-SubCell"/>
</dbReference>
<evidence type="ECO:0000313" key="18">
    <source>
        <dbReference type="EMBL" id="ABN71368.2"/>
    </source>
</evidence>
<dbReference type="GO" id="GO:0020037">
    <property type="term" value="F:heme binding"/>
    <property type="evidence" value="ECO:0007669"/>
    <property type="project" value="InterPro"/>
</dbReference>
<comment type="similarity">
    <text evidence="4 16">Belongs to the cytochrome P450 family.</text>
</comment>
<evidence type="ECO:0000256" key="3">
    <source>
        <dbReference type="ARBA" id="ARBA00004406"/>
    </source>
</evidence>
<evidence type="ECO:0000256" key="8">
    <source>
        <dbReference type="ARBA" id="ARBA00022824"/>
    </source>
</evidence>
<proteinExistence type="evidence at transcript level"/>
<dbReference type="AlphaFoldDB" id="A3RIC1"/>
<dbReference type="HOGENOM" id="CLU_001570_5_2_1"/>
<dbReference type="Pfam" id="PF00067">
    <property type="entry name" value="p450"/>
    <property type="match status" value="1"/>
</dbReference>
<evidence type="ECO:0000256" key="1">
    <source>
        <dbReference type="ARBA" id="ARBA00001971"/>
    </source>
</evidence>
<dbReference type="Gene3D" id="1.10.630.10">
    <property type="entry name" value="Cytochrome P450"/>
    <property type="match status" value="1"/>
</dbReference>
<dbReference type="Proteomes" id="UP000005204">
    <property type="component" value="Unassembled WGS sequence"/>
</dbReference>
<dbReference type="EMBL" id="EF415297">
    <property type="protein sequence ID" value="ABN71368.2"/>
    <property type="molecule type" value="mRNA"/>
</dbReference>
<dbReference type="InterPro" id="IPR001128">
    <property type="entry name" value="Cyt_P450"/>
</dbReference>
<dbReference type="OrthoDB" id="1470350at2759"/>
<dbReference type="GeneID" id="100127027"/>
<feature type="signal peptide" evidence="17">
    <location>
        <begin position="1"/>
        <end position="18"/>
    </location>
</feature>
<keyword evidence="17" id="KW-0732">Signal</keyword>
<keyword evidence="10 16" id="KW-0560">Oxidoreductase</keyword>
<keyword evidence="12 16" id="KW-0503">Monooxygenase</keyword>
<accession>A3RIC1</accession>
<evidence type="ECO:0000256" key="6">
    <source>
        <dbReference type="ARBA" id="ARBA00022617"/>
    </source>
</evidence>
<evidence type="ECO:0000256" key="5">
    <source>
        <dbReference type="ARBA" id="ARBA00012109"/>
    </source>
</evidence>
<evidence type="ECO:0000256" key="4">
    <source>
        <dbReference type="ARBA" id="ARBA00010617"/>
    </source>
</evidence>
<name>A3RIC1_BOMMO</name>
<evidence type="ECO:0000256" key="2">
    <source>
        <dbReference type="ARBA" id="ARBA00004174"/>
    </source>
</evidence>
<keyword evidence="9" id="KW-0492">Microsome</keyword>
<dbReference type="PRINTS" id="PR00385">
    <property type="entry name" value="P450"/>
</dbReference>
<evidence type="ECO:0000313" key="20">
    <source>
        <dbReference type="Proteomes" id="UP000005204"/>
    </source>
</evidence>
<evidence type="ECO:0000256" key="16">
    <source>
        <dbReference type="RuleBase" id="RU000461"/>
    </source>
</evidence>
<dbReference type="InterPro" id="IPR050476">
    <property type="entry name" value="Insect_CytP450_Detox"/>
</dbReference>
<protein>
    <recommendedName>
        <fullName evidence="5">unspecific monooxygenase</fullName>
        <ecNumber evidence="5">1.14.14.1</ecNumber>
    </recommendedName>
</protein>
<evidence type="ECO:0000256" key="9">
    <source>
        <dbReference type="ARBA" id="ARBA00022848"/>
    </source>
</evidence>
<keyword evidence="7 15" id="KW-0479">Metal-binding</keyword>
<keyword evidence="8" id="KW-0256">Endoplasmic reticulum</keyword>
<reference evidence="18" key="1">
    <citation type="submission" date="2007-05" db="EMBL/GenBank/DDBJ databases">
        <title>Cloning of CYP337A1, a novel cytochrome P450 gene from silkworm, Bombyx mori.</title>
        <authorList>
            <person name="Ai J."/>
            <person name="Dong Y."/>
            <person name="Kong W."/>
            <person name="Yang J."/>
            <person name="Liu J."/>
            <person name="Zhu Y."/>
        </authorList>
    </citation>
    <scope>NUCLEOTIDE SEQUENCE</scope>
</reference>
<reference evidence="20" key="2">
    <citation type="journal article" date="2008" name="Insect Biochem. Mol. Biol.">
        <title>The genome of a lepidopteran model insect, the silkworm Bombyx mori.</title>
        <authorList>
            <consortium name="International Silkworm Genome Consortium"/>
        </authorList>
    </citation>
    <scope>NUCLEOTIDE SEQUENCE [LARGE SCALE GENOMIC DNA]</scope>
    <source>
        <strain evidence="20">p50T</strain>
    </source>
</reference>
<evidence type="ECO:0000256" key="10">
    <source>
        <dbReference type="ARBA" id="ARBA00023002"/>
    </source>
</evidence>
<dbReference type="SUPFAM" id="SSF48264">
    <property type="entry name" value="Cytochrome P450"/>
    <property type="match status" value="1"/>
</dbReference>
<gene>
    <name evidence="18" type="primary">CYP337A1</name>
    <name evidence="19" type="synonym">100127027</name>
</gene>
<dbReference type="PRINTS" id="PR00463">
    <property type="entry name" value="EP450I"/>
</dbReference>
<evidence type="ECO:0000256" key="13">
    <source>
        <dbReference type="ARBA" id="ARBA00023136"/>
    </source>
</evidence>
<evidence type="ECO:0000256" key="17">
    <source>
        <dbReference type="SAM" id="SignalP"/>
    </source>
</evidence>
<dbReference type="RefSeq" id="NP_001104827.1">
    <property type="nucleotide sequence ID" value="NM_001111357.1"/>
</dbReference>
<dbReference type="InterPro" id="IPR002401">
    <property type="entry name" value="Cyt_P450_E_grp-I"/>
</dbReference>
<dbReference type="EC" id="1.14.14.1" evidence="5"/>
<dbReference type="KEGG" id="bmor:100127027"/>
<comment type="cofactor">
    <cofactor evidence="1 15">
        <name>heme</name>
        <dbReference type="ChEBI" id="CHEBI:30413"/>
    </cofactor>
</comment>
<dbReference type="InterPro" id="IPR017972">
    <property type="entry name" value="Cyt_P450_CS"/>
</dbReference>